<dbReference type="CDD" id="cd00118">
    <property type="entry name" value="LysM"/>
    <property type="match status" value="1"/>
</dbReference>
<name>A0A8T1NEC0_CARIL</name>
<dbReference type="InterPro" id="IPR018392">
    <property type="entry name" value="LysM"/>
</dbReference>
<gene>
    <name evidence="3" type="ORF">CIPAW_15G130100</name>
</gene>
<dbReference type="PANTHER" id="PTHR33734">
    <property type="entry name" value="LYSM DOMAIN-CONTAINING GPI-ANCHORED PROTEIN 2"/>
    <property type="match status" value="1"/>
</dbReference>
<dbReference type="SMART" id="SM00257">
    <property type="entry name" value="LysM"/>
    <property type="match status" value="3"/>
</dbReference>
<keyword evidence="1" id="KW-0732">Signal</keyword>
<feature type="signal peptide" evidence="1">
    <location>
        <begin position="1"/>
        <end position="29"/>
    </location>
</feature>
<dbReference type="AlphaFoldDB" id="A0A8T1NEC0"/>
<protein>
    <recommendedName>
        <fullName evidence="2">LysM domain-containing protein</fullName>
    </recommendedName>
</protein>
<sequence length="410" mass="43565">MSNLLQQLLLPLLLPILSIFFILPSLMHAKSVIEPCRSSDSCTSLLSYILPFDSKISEIAYRFQVSITDILATNSITPAIPTLGNNVLRANSLVKIPISCPCVDGIRRSVSTEYIVRAADTAESIADGYGGLVSAEQIGIVNGINAKNPLFDSQSLVIPLPCTCFNNNNNGITRVYMSYVVQRGESLSSIGQEFGATVMDLEAINGLGQTVVDPGDILAIPISACSSANLNWYNESLIVPNGSYALTANNCIKCICGTDDLNLQCFPSGNTAPCSRLQCKGSSLFIGDAYVQRTVAGNCNVTTCVYRGHAGRKIFRSLASSSQCPDKHKANSPISGLSPVSSRDPIDPFITVSPSPSPAYINPSTIGTGTASGPTSYAQNSYISGDGGLLGEASCYNLLLPALVLQYFMW</sequence>
<evidence type="ECO:0000313" key="4">
    <source>
        <dbReference type="Proteomes" id="UP000811609"/>
    </source>
</evidence>
<feature type="chain" id="PRO_5035740338" description="LysM domain-containing protein" evidence="1">
    <location>
        <begin position="30"/>
        <end position="410"/>
    </location>
</feature>
<feature type="domain" description="LysM" evidence="2">
    <location>
        <begin position="112"/>
        <end position="158"/>
    </location>
</feature>
<feature type="domain" description="LysM" evidence="2">
    <location>
        <begin position="177"/>
        <end position="220"/>
    </location>
</feature>
<dbReference type="Proteomes" id="UP000811609">
    <property type="component" value="Chromosome 15"/>
</dbReference>
<dbReference type="Pfam" id="PF01476">
    <property type="entry name" value="LysM"/>
    <property type="match status" value="2"/>
</dbReference>
<dbReference type="EMBL" id="CM031823">
    <property type="protein sequence ID" value="KAG6627464.1"/>
    <property type="molecule type" value="Genomic_DNA"/>
</dbReference>
<reference evidence="3" key="1">
    <citation type="submission" date="2020-12" db="EMBL/GenBank/DDBJ databases">
        <title>WGS assembly of Carya illinoinensis cv. Pawnee.</title>
        <authorList>
            <person name="Platts A."/>
            <person name="Shu S."/>
            <person name="Wright S."/>
            <person name="Barry K."/>
            <person name="Edger P."/>
            <person name="Pires J.C."/>
            <person name="Schmutz J."/>
        </authorList>
    </citation>
    <scope>NUCLEOTIDE SEQUENCE</scope>
    <source>
        <tissue evidence="3">Leaf</tissue>
    </source>
</reference>
<dbReference type="PROSITE" id="PS51782">
    <property type="entry name" value="LYSM"/>
    <property type="match status" value="2"/>
</dbReference>
<evidence type="ECO:0000313" key="3">
    <source>
        <dbReference type="EMBL" id="KAG6627464.1"/>
    </source>
</evidence>
<organism evidence="3 4">
    <name type="scientific">Carya illinoinensis</name>
    <name type="common">Pecan</name>
    <dbReference type="NCBI Taxonomy" id="32201"/>
    <lineage>
        <taxon>Eukaryota</taxon>
        <taxon>Viridiplantae</taxon>
        <taxon>Streptophyta</taxon>
        <taxon>Embryophyta</taxon>
        <taxon>Tracheophyta</taxon>
        <taxon>Spermatophyta</taxon>
        <taxon>Magnoliopsida</taxon>
        <taxon>eudicotyledons</taxon>
        <taxon>Gunneridae</taxon>
        <taxon>Pentapetalae</taxon>
        <taxon>rosids</taxon>
        <taxon>fabids</taxon>
        <taxon>Fagales</taxon>
        <taxon>Juglandaceae</taxon>
        <taxon>Carya</taxon>
    </lineage>
</organism>
<accession>A0A8T1NEC0</accession>
<evidence type="ECO:0000259" key="2">
    <source>
        <dbReference type="PROSITE" id="PS51782"/>
    </source>
</evidence>
<proteinExistence type="predicted"/>
<keyword evidence="4" id="KW-1185">Reference proteome</keyword>
<evidence type="ECO:0000256" key="1">
    <source>
        <dbReference type="SAM" id="SignalP"/>
    </source>
</evidence>
<dbReference type="PANTHER" id="PTHR33734:SF28">
    <property type="entry name" value="LYSM DOMAIN-CONTAINING GPI-ANCHORED PROTEIN 1-LIKE"/>
    <property type="match status" value="1"/>
</dbReference>
<comment type="caution">
    <text evidence="3">The sequence shown here is derived from an EMBL/GenBank/DDBJ whole genome shotgun (WGS) entry which is preliminary data.</text>
</comment>